<dbReference type="SUPFAM" id="SSF47473">
    <property type="entry name" value="EF-hand"/>
    <property type="match status" value="2"/>
</dbReference>
<evidence type="ECO:0000256" key="5">
    <source>
        <dbReference type="ARBA" id="ARBA00015110"/>
    </source>
</evidence>
<keyword evidence="17" id="KW-0175">Coiled coil</keyword>
<comment type="similarity">
    <text evidence="4">Belongs to the PAN1 family.</text>
</comment>
<keyword evidence="25" id="KW-1185">Reference proteome</keyword>
<evidence type="ECO:0000313" key="25">
    <source>
        <dbReference type="Proteomes" id="UP000789706"/>
    </source>
</evidence>
<feature type="compositionally biased region" description="Acidic residues" evidence="18">
    <location>
        <begin position="1305"/>
        <end position="1333"/>
    </location>
</feature>
<feature type="domain" description="WH2" evidence="23">
    <location>
        <begin position="1010"/>
        <end position="1027"/>
    </location>
</feature>
<comment type="caution">
    <text evidence="24">The sequence shown here is derived from an EMBL/GenBank/DDBJ whole genome shotgun (WGS) entry which is preliminary data.</text>
</comment>
<dbReference type="InterPro" id="IPR036028">
    <property type="entry name" value="SH3-like_dom_sf"/>
</dbReference>
<feature type="compositionally biased region" description="Polar residues" evidence="18">
    <location>
        <begin position="968"/>
        <end position="1020"/>
    </location>
</feature>
<dbReference type="SMART" id="SM00326">
    <property type="entry name" value="SH3"/>
    <property type="match status" value="2"/>
</dbReference>
<evidence type="ECO:0000259" key="20">
    <source>
        <dbReference type="PROSITE" id="PS50010"/>
    </source>
</evidence>
<dbReference type="GO" id="GO:0035025">
    <property type="term" value="P:positive regulation of Rho protein signal transduction"/>
    <property type="evidence" value="ECO:0007669"/>
    <property type="project" value="TreeGrafter"/>
</dbReference>
<feature type="domain" description="EH" evidence="21">
    <location>
        <begin position="47"/>
        <end position="139"/>
    </location>
</feature>
<feature type="domain" description="SH3" evidence="19">
    <location>
        <begin position="1242"/>
        <end position="1301"/>
    </location>
</feature>
<evidence type="ECO:0000256" key="18">
    <source>
        <dbReference type="SAM" id="MobiDB-lite"/>
    </source>
</evidence>
<keyword evidence="11" id="KW-0967">Endosome</keyword>
<feature type="compositionally biased region" description="Basic and acidic residues" evidence="18">
    <location>
        <begin position="883"/>
        <end position="914"/>
    </location>
</feature>
<organism evidence="24 25">
    <name type="scientific">Diversispora eburnea</name>
    <dbReference type="NCBI Taxonomy" id="1213867"/>
    <lineage>
        <taxon>Eukaryota</taxon>
        <taxon>Fungi</taxon>
        <taxon>Fungi incertae sedis</taxon>
        <taxon>Mucoromycota</taxon>
        <taxon>Glomeromycotina</taxon>
        <taxon>Glomeromycetes</taxon>
        <taxon>Diversisporales</taxon>
        <taxon>Diversisporaceae</taxon>
        <taxon>Diversispora</taxon>
    </lineage>
</organism>
<dbReference type="Pfam" id="PF02205">
    <property type="entry name" value="WH2"/>
    <property type="match status" value="1"/>
</dbReference>
<dbReference type="InterPro" id="IPR035899">
    <property type="entry name" value="DBL_dom_sf"/>
</dbReference>
<dbReference type="Proteomes" id="UP000789706">
    <property type="component" value="Unassembled WGS sequence"/>
</dbReference>
<dbReference type="PROSITE" id="PS50002">
    <property type="entry name" value="SH3"/>
    <property type="match status" value="2"/>
</dbReference>
<feature type="domain" description="EH" evidence="21">
    <location>
        <begin position="241"/>
        <end position="287"/>
    </location>
</feature>
<dbReference type="PANTHER" id="PTHR46006:SF6">
    <property type="entry name" value="INTERSECTIN-2 ISOFORM X1"/>
    <property type="match status" value="1"/>
</dbReference>
<sequence>MYNIAPQIGYGHSSSISPQVIVSGVNIGNEGGPHIPNVRLSFITATDQSKFEQLFLENTAGRKYLTGDVASRILTHSKLSTDALAKIWTLSNITSSGNLTFPEFALAMYLTNLKIKGQELPNSVPENIHNEQIQRSNSPSQQQIMQQQYSGMNMVSSVPNVGQYPSSSSITTSMGNIIMHDMTPFTRRMMPQQNPPQQYSTIELQGNVKIPWAVTPEEKAQYLEIFRQWDSSGLGYLTGKNLSDPNNNGKLNQDEFAVAMHLIYRKLNGYDVPTTLPPELIPPSTRELTESVNQLKSLLSSDVRASQTGLTPSGPQYLKSRSFTGTPTIERNDAVAYKHKDDDATYVSAARRRVPSISRSTSSSFSSLHTSTGSETLGDDSSNKLSELRKQIHEKQILLDALSYSAESAPISHDYSYSSDMTDTFDLKYKIKDLQKQIENAKDSQPEWVSREYNRNFDELNSMLNQHHNLDNDLNNMLSSIVPNLIVKVREINNKIVDAKLELFRIRDTQGGGSNIIGTGPGGTITEADKIKAKARAMVQERVARMTGKSITSRRFDEEKSKAYSEKATREQRIEEIERTVSKLQNSMIELTRQREEIEEKLRQFNKGSLASDIKKWEDGIGVSDEVRKFIEELKSIGNITSSRSDYLSSSKDTYNDNYQDTYKDTYKDNNQNTYKRSTSSTSIYISSNVSAPSSLSKAKTREEREAFIKAEGARRIQERFANLGIKQTNTPPTAPGSPTLTDRLAREKAEAAEREARADREHEERERLRSQKLLAEKQKKAELEAEKLRKMEEFERNEESRKNQWLSEAKELEHAKDKKARDKEEAARAMELELERRHLEEVEREKRQKEERLARIKREQEERAAEEERRRLEQEALIENSRAARERIKKREEEAKQREEKVETLPKVTRENSLESYSKVTRENSLESYSKVTRKNSLESDSKVTDLPEENVNNNPFLMFNKKNENEQSNVDDQTNSEEQNTKPITSTNPSPIQLTTLSNSSPSHVSTDRNALLSQIQQGKRLKPTKTIDKSAPLISGKTSSTTSQSNNNSHASSSNDSPSKFGLPGLPGLGGLLAAAIPNLKSRDSNNNNDRSVVTEERTISETSQQKSKSDRRVSTDWFGSLASDQLAGEGTTASLAISNINQNEAINQQQQSVETSSPITLSTVDDDIDFNQEFRVKSIYPYSGNNGPDDLQFDMGIVFIAHPSKNESNQDWWYGKIEQTKSKGWFPKTYVELYKEEKEICKARVLFKWEAQNSEQLNIEEGNVISILDKALGDWWKAEYEGAKGIIPANYVEEITSSSADEGESSEEDNEDDEEDEENGDDYDEDEDDKVEKKDDDQEYSYDIAFSEPIEIPRFNIQSEQSPKRLDFRKSTISTISSTNSLTSTLLTADGGPSASTSTWTSIINSALIENLSKEERKRQESIYELIYTEHTYCRDLEMIIDVFQRPMQEYLTKKELNLVFSNIYDLLLCNLVILSELEQRQKQDEFLLDNVGDILIKHVNELRLYKTYCGNQLNAINFLQKKINEDKKFYDFLKKCQQDSRCGSLDLSSFLLKPLQRITRYPLLIRQILHYTSKDNEDHKNLMEALHKAEEILEETNEAAREQENEIKLAEISNMTRLVGKRQFILEGSLKKVKSGRNLYGYLFNDILILCQQVKKSTSKGEDCFQVIHIQDIIKLRAPSVSVKRQWVNQLDTASGYCSAPASVDSISGTLRVLVYEGKVPIKEFEHVITLEDTLKVSLFNYDKYSRDEYLGQAEIGLHLLNYYGDNETEQIRLPLKDVPPGKTPGHICLYLSYKATQ</sequence>
<feature type="coiled-coil region" evidence="17">
    <location>
        <begin position="567"/>
        <end position="608"/>
    </location>
</feature>
<comment type="subcellular location">
    <subcellularLocation>
        <location evidence="3">Cell membrane</location>
        <topology evidence="3">Peripheral membrane protein</topology>
        <orientation evidence="3">Cytoplasmic side</orientation>
    </subcellularLocation>
    <subcellularLocation>
        <location evidence="2">Cytoplasm</location>
        <location evidence="2">Cytoskeleton</location>
        <location evidence="2">Actin patch</location>
    </subcellularLocation>
    <subcellularLocation>
        <location evidence="1">Endosome membrane</location>
        <topology evidence="1">Peripheral membrane protein</topology>
        <orientation evidence="1">Cytoplasmic side</orientation>
    </subcellularLocation>
</comment>
<dbReference type="SUPFAM" id="SSF48065">
    <property type="entry name" value="DBL homology domain (DH-domain)"/>
    <property type="match status" value="1"/>
</dbReference>
<feature type="domain" description="SH3" evidence="19">
    <location>
        <begin position="1175"/>
        <end position="1240"/>
    </location>
</feature>
<feature type="region of interest" description="Disordered" evidence="18">
    <location>
        <begin position="1083"/>
        <end position="1118"/>
    </location>
</feature>
<dbReference type="InterPro" id="IPR011993">
    <property type="entry name" value="PH-like_dom_sf"/>
</dbReference>
<dbReference type="PROSITE" id="PS50222">
    <property type="entry name" value="EF_HAND_2"/>
    <property type="match status" value="1"/>
</dbReference>
<dbReference type="GO" id="GO:0005085">
    <property type="term" value="F:guanyl-nucleotide exchange factor activity"/>
    <property type="evidence" value="ECO:0007669"/>
    <property type="project" value="InterPro"/>
</dbReference>
<dbReference type="Gene3D" id="2.30.29.30">
    <property type="entry name" value="Pleckstrin-homology domain (PH domain)/Phosphotyrosine-binding domain (PTB)"/>
    <property type="match status" value="1"/>
</dbReference>
<evidence type="ECO:0000256" key="3">
    <source>
        <dbReference type="ARBA" id="ARBA00004413"/>
    </source>
</evidence>
<dbReference type="EMBL" id="CAJVPK010000021">
    <property type="protein sequence ID" value="CAG8433988.1"/>
    <property type="molecule type" value="Genomic_DNA"/>
</dbReference>
<evidence type="ECO:0000256" key="9">
    <source>
        <dbReference type="ARBA" id="ARBA00022583"/>
    </source>
</evidence>
<dbReference type="Pfam" id="PF12763">
    <property type="entry name" value="EH"/>
    <property type="match status" value="2"/>
</dbReference>
<feature type="compositionally biased region" description="Low complexity" evidence="18">
    <location>
        <begin position="358"/>
        <end position="374"/>
    </location>
</feature>
<feature type="region of interest" description="Disordered" evidence="18">
    <location>
        <begin position="841"/>
        <end position="1067"/>
    </location>
</feature>
<keyword evidence="13" id="KW-0472">Membrane</keyword>
<dbReference type="InterPro" id="IPR018247">
    <property type="entry name" value="EF_Hand_1_Ca_BS"/>
</dbReference>
<evidence type="ECO:0000259" key="21">
    <source>
        <dbReference type="PROSITE" id="PS50031"/>
    </source>
</evidence>
<evidence type="ECO:0000256" key="12">
    <source>
        <dbReference type="ARBA" id="ARBA00022837"/>
    </source>
</evidence>
<dbReference type="InterPro" id="IPR001331">
    <property type="entry name" value="GDS_CDC24_CS"/>
</dbReference>
<dbReference type="CDD" id="cd00030">
    <property type="entry name" value="C2"/>
    <property type="match status" value="1"/>
</dbReference>
<dbReference type="Gene3D" id="2.60.40.150">
    <property type="entry name" value="C2 domain"/>
    <property type="match status" value="1"/>
</dbReference>
<dbReference type="OrthoDB" id="1716625at2759"/>
<dbReference type="Gene3D" id="1.10.238.10">
    <property type="entry name" value="EF-hand"/>
    <property type="match status" value="2"/>
</dbReference>
<keyword evidence="7 16" id="KW-0728">SH3 domain</keyword>
<evidence type="ECO:0000259" key="19">
    <source>
        <dbReference type="PROSITE" id="PS50002"/>
    </source>
</evidence>
<feature type="coiled-coil region" evidence="17">
    <location>
        <begin position="1581"/>
        <end position="1618"/>
    </location>
</feature>
<evidence type="ECO:0000256" key="8">
    <source>
        <dbReference type="ARBA" id="ARBA00022490"/>
    </source>
</evidence>
<dbReference type="InterPro" id="IPR001452">
    <property type="entry name" value="SH3_domain"/>
</dbReference>
<accession>A0A9N8YK94</accession>
<dbReference type="CDD" id="cd00160">
    <property type="entry name" value="RhoGEF"/>
    <property type="match status" value="1"/>
</dbReference>
<feature type="compositionally biased region" description="Basic and acidic residues" evidence="18">
    <location>
        <begin position="937"/>
        <end position="947"/>
    </location>
</feature>
<name>A0A9N8YK94_9GLOM</name>
<dbReference type="Pfam" id="PF16652">
    <property type="entry name" value="PH_13"/>
    <property type="match status" value="1"/>
</dbReference>
<feature type="region of interest" description="Disordered" evidence="18">
    <location>
        <begin position="748"/>
        <end position="779"/>
    </location>
</feature>
<evidence type="ECO:0000256" key="14">
    <source>
        <dbReference type="ARBA" id="ARBA00023203"/>
    </source>
</evidence>
<evidence type="ECO:0000256" key="11">
    <source>
        <dbReference type="ARBA" id="ARBA00022753"/>
    </source>
</evidence>
<dbReference type="InterPro" id="IPR002048">
    <property type="entry name" value="EF_hand_dom"/>
</dbReference>
<feature type="region of interest" description="Disordered" evidence="18">
    <location>
        <begin position="358"/>
        <end position="382"/>
    </location>
</feature>
<dbReference type="InterPro" id="IPR035892">
    <property type="entry name" value="C2_domain_sf"/>
</dbReference>
<dbReference type="Gene3D" id="2.30.30.40">
    <property type="entry name" value="SH3 Domains"/>
    <property type="match status" value="2"/>
</dbReference>
<evidence type="ECO:0000256" key="15">
    <source>
        <dbReference type="ARBA" id="ARBA00023212"/>
    </source>
</evidence>
<dbReference type="PROSITE" id="PS00018">
    <property type="entry name" value="EF_HAND_1"/>
    <property type="match status" value="1"/>
</dbReference>
<dbReference type="InterPro" id="IPR000219">
    <property type="entry name" value="DH_dom"/>
</dbReference>
<feature type="compositionally biased region" description="Basic and acidic residues" evidence="18">
    <location>
        <begin position="841"/>
        <end position="875"/>
    </location>
</feature>
<feature type="region of interest" description="Disordered" evidence="18">
    <location>
        <begin position="791"/>
        <end position="827"/>
    </location>
</feature>
<gene>
    <name evidence="24" type="ORF">DEBURN_LOCUS626</name>
</gene>
<reference evidence="24" key="1">
    <citation type="submission" date="2021-06" db="EMBL/GenBank/DDBJ databases">
        <authorList>
            <person name="Kallberg Y."/>
            <person name="Tangrot J."/>
            <person name="Rosling A."/>
        </authorList>
    </citation>
    <scope>NUCLEOTIDE SEQUENCE</scope>
    <source>
        <strain evidence="24">AZ414A</strain>
    </source>
</reference>
<evidence type="ECO:0000256" key="2">
    <source>
        <dbReference type="ARBA" id="ARBA00004134"/>
    </source>
</evidence>
<dbReference type="SUPFAM" id="SSF50729">
    <property type="entry name" value="PH domain-like"/>
    <property type="match status" value="1"/>
</dbReference>
<evidence type="ECO:0000256" key="7">
    <source>
        <dbReference type="ARBA" id="ARBA00022443"/>
    </source>
</evidence>
<feature type="compositionally biased region" description="Low complexity" evidence="18">
    <location>
        <begin position="1038"/>
        <end position="1067"/>
    </location>
</feature>
<evidence type="ECO:0000313" key="24">
    <source>
        <dbReference type="EMBL" id="CAG8433988.1"/>
    </source>
</evidence>
<feature type="region of interest" description="Disordered" evidence="18">
    <location>
        <begin position="661"/>
        <end position="680"/>
    </location>
</feature>
<keyword evidence="14" id="KW-0009">Actin-binding</keyword>
<dbReference type="PROSITE" id="PS00741">
    <property type="entry name" value="DH_1"/>
    <property type="match status" value="1"/>
</dbReference>
<dbReference type="InterPro" id="IPR001849">
    <property type="entry name" value="PH_domain"/>
</dbReference>
<dbReference type="GO" id="GO:0005886">
    <property type="term" value="C:plasma membrane"/>
    <property type="evidence" value="ECO:0007669"/>
    <property type="project" value="UniProtKB-SubCell"/>
</dbReference>
<dbReference type="PANTHER" id="PTHR46006">
    <property type="entry name" value="RHO GUANINE NUCLEOTIDE EXCHANGE FACTOR AT 64C, ISOFORM A"/>
    <property type="match status" value="1"/>
</dbReference>
<dbReference type="GO" id="GO:0010008">
    <property type="term" value="C:endosome membrane"/>
    <property type="evidence" value="ECO:0007669"/>
    <property type="project" value="UniProtKB-SubCell"/>
</dbReference>
<evidence type="ECO:0000256" key="16">
    <source>
        <dbReference type="PROSITE-ProRule" id="PRU00192"/>
    </source>
</evidence>
<dbReference type="SUPFAM" id="SSF49562">
    <property type="entry name" value="C2 domain (Calcium/lipid-binding domain, CaLB)"/>
    <property type="match status" value="1"/>
</dbReference>
<dbReference type="SMART" id="SM00325">
    <property type="entry name" value="RhoGEF"/>
    <property type="match status" value="1"/>
</dbReference>
<dbReference type="GO" id="GO:0005509">
    <property type="term" value="F:calcium ion binding"/>
    <property type="evidence" value="ECO:0007669"/>
    <property type="project" value="InterPro"/>
</dbReference>
<dbReference type="SMART" id="SM00233">
    <property type="entry name" value="PH"/>
    <property type="match status" value="1"/>
</dbReference>
<dbReference type="GO" id="GO:0006897">
    <property type="term" value="P:endocytosis"/>
    <property type="evidence" value="ECO:0007669"/>
    <property type="project" value="UniProtKB-KW"/>
</dbReference>
<dbReference type="PROSITE" id="PS51082">
    <property type="entry name" value="WH2"/>
    <property type="match status" value="1"/>
</dbReference>
<dbReference type="SUPFAM" id="SSF50044">
    <property type="entry name" value="SH3-domain"/>
    <property type="match status" value="2"/>
</dbReference>
<feature type="domain" description="EF-hand" evidence="22">
    <location>
        <begin position="244"/>
        <end position="266"/>
    </location>
</feature>
<evidence type="ECO:0000256" key="10">
    <source>
        <dbReference type="ARBA" id="ARBA00022737"/>
    </source>
</evidence>
<proteinExistence type="inferred from homology"/>
<evidence type="ECO:0000256" key="4">
    <source>
        <dbReference type="ARBA" id="ARBA00009351"/>
    </source>
</evidence>
<evidence type="ECO:0000256" key="1">
    <source>
        <dbReference type="ARBA" id="ARBA00004125"/>
    </source>
</evidence>
<dbReference type="FunFam" id="1.10.238.10:FF:000349">
    <property type="entry name" value="Actin cytoskeleton-regulatory complex protein PAN1"/>
    <property type="match status" value="1"/>
</dbReference>
<dbReference type="InterPro" id="IPR011992">
    <property type="entry name" value="EF-hand-dom_pair"/>
</dbReference>
<dbReference type="InterPro" id="IPR051480">
    <property type="entry name" value="Endocytic_GEF_Adapter"/>
</dbReference>
<keyword evidence="10" id="KW-0677">Repeat</keyword>
<dbReference type="GO" id="GO:0035556">
    <property type="term" value="P:intracellular signal transduction"/>
    <property type="evidence" value="ECO:0007669"/>
    <property type="project" value="InterPro"/>
</dbReference>
<dbReference type="InterPro" id="IPR003124">
    <property type="entry name" value="WH2_dom"/>
</dbReference>
<evidence type="ECO:0000256" key="13">
    <source>
        <dbReference type="ARBA" id="ARBA00023136"/>
    </source>
</evidence>
<dbReference type="SMART" id="SM00027">
    <property type="entry name" value="EH"/>
    <property type="match status" value="2"/>
</dbReference>
<dbReference type="InterPro" id="IPR000261">
    <property type="entry name" value="EH_dom"/>
</dbReference>
<keyword evidence="9" id="KW-0254">Endocytosis</keyword>
<protein>
    <recommendedName>
        <fullName evidence="5">Actin cytoskeleton-regulatory complex protein PAN1</fullName>
    </recommendedName>
    <alternativeName>
        <fullName evidence="6">Actin cytoskeleton-regulatory complex protein pan1</fullName>
    </alternativeName>
</protein>
<dbReference type="PROSITE" id="PS50031">
    <property type="entry name" value="EH"/>
    <property type="match status" value="2"/>
</dbReference>
<feature type="region of interest" description="Disordered" evidence="18">
    <location>
        <begin position="1301"/>
        <end position="1344"/>
    </location>
</feature>
<dbReference type="Pfam" id="PF07653">
    <property type="entry name" value="SH3_2"/>
    <property type="match status" value="1"/>
</dbReference>
<evidence type="ECO:0000259" key="23">
    <source>
        <dbReference type="PROSITE" id="PS51082"/>
    </source>
</evidence>
<dbReference type="GO" id="GO:0030479">
    <property type="term" value="C:actin cortical patch"/>
    <property type="evidence" value="ECO:0007669"/>
    <property type="project" value="UniProtKB-SubCell"/>
</dbReference>
<dbReference type="Gene3D" id="1.20.900.10">
    <property type="entry name" value="Dbl homology (DH) domain"/>
    <property type="match status" value="1"/>
</dbReference>
<evidence type="ECO:0000256" key="6">
    <source>
        <dbReference type="ARBA" id="ARBA00020728"/>
    </source>
</evidence>
<dbReference type="Pfam" id="PF00621">
    <property type="entry name" value="RhoGEF"/>
    <property type="match status" value="1"/>
</dbReference>
<keyword evidence="8" id="KW-0963">Cytoplasm</keyword>
<evidence type="ECO:0000256" key="17">
    <source>
        <dbReference type="SAM" id="Coils"/>
    </source>
</evidence>
<keyword evidence="12" id="KW-0106">Calcium</keyword>
<dbReference type="GO" id="GO:0003779">
    <property type="term" value="F:actin binding"/>
    <property type="evidence" value="ECO:0007669"/>
    <property type="project" value="UniProtKB-KW"/>
</dbReference>
<feature type="region of interest" description="Disordered" evidence="18">
    <location>
        <begin position="303"/>
        <end position="325"/>
    </location>
</feature>
<dbReference type="CDD" id="cd00052">
    <property type="entry name" value="EH"/>
    <property type="match status" value="1"/>
</dbReference>
<dbReference type="PROSITE" id="PS50010">
    <property type="entry name" value="DH_2"/>
    <property type="match status" value="1"/>
</dbReference>
<keyword evidence="15" id="KW-0206">Cytoskeleton</keyword>
<feature type="domain" description="DH" evidence="20">
    <location>
        <begin position="1422"/>
        <end position="1604"/>
    </location>
</feature>
<evidence type="ECO:0000259" key="22">
    <source>
        <dbReference type="PROSITE" id="PS50222"/>
    </source>
</evidence>
<dbReference type="SMART" id="SM00246">
    <property type="entry name" value="WH2"/>
    <property type="match status" value="1"/>
</dbReference>